<keyword evidence="3" id="KW-1185">Reference proteome</keyword>
<keyword evidence="1" id="KW-0472">Membrane</keyword>
<gene>
    <name evidence="2" type="ORF">RchiOBHm_Chr1g0341601</name>
</gene>
<protein>
    <submittedName>
        <fullName evidence="2">Uncharacterized protein</fullName>
    </submittedName>
</protein>
<evidence type="ECO:0000256" key="1">
    <source>
        <dbReference type="SAM" id="Phobius"/>
    </source>
</evidence>
<feature type="transmembrane region" description="Helical" evidence="1">
    <location>
        <begin position="20"/>
        <end position="42"/>
    </location>
</feature>
<reference evidence="2 3" key="1">
    <citation type="journal article" date="2018" name="Nat. Genet.">
        <title>The Rosa genome provides new insights in the design of modern roses.</title>
        <authorList>
            <person name="Bendahmane M."/>
        </authorList>
    </citation>
    <scope>NUCLEOTIDE SEQUENCE [LARGE SCALE GENOMIC DNA]</scope>
    <source>
        <strain evidence="3">cv. Old Blush</strain>
    </source>
</reference>
<organism evidence="2 3">
    <name type="scientific">Rosa chinensis</name>
    <name type="common">China rose</name>
    <dbReference type="NCBI Taxonomy" id="74649"/>
    <lineage>
        <taxon>Eukaryota</taxon>
        <taxon>Viridiplantae</taxon>
        <taxon>Streptophyta</taxon>
        <taxon>Embryophyta</taxon>
        <taxon>Tracheophyta</taxon>
        <taxon>Spermatophyta</taxon>
        <taxon>Magnoliopsida</taxon>
        <taxon>eudicotyledons</taxon>
        <taxon>Gunneridae</taxon>
        <taxon>Pentapetalae</taxon>
        <taxon>rosids</taxon>
        <taxon>fabids</taxon>
        <taxon>Rosales</taxon>
        <taxon>Rosaceae</taxon>
        <taxon>Rosoideae</taxon>
        <taxon>Rosoideae incertae sedis</taxon>
        <taxon>Rosa</taxon>
    </lineage>
</organism>
<accession>A0A2P6SDT0</accession>
<dbReference type="AlphaFoldDB" id="A0A2P6SDT0"/>
<dbReference type="EMBL" id="PDCK01000039">
    <property type="protein sequence ID" value="PRQ56828.1"/>
    <property type="molecule type" value="Genomic_DNA"/>
</dbReference>
<proteinExistence type="predicted"/>
<dbReference type="Gramene" id="PRQ56828">
    <property type="protein sequence ID" value="PRQ56828"/>
    <property type="gene ID" value="RchiOBHm_Chr1g0341601"/>
</dbReference>
<comment type="caution">
    <text evidence="2">The sequence shown here is derived from an EMBL/GenBank/DDBJ whole genome shotgun (WGS) entry which is preliminary data.</text>
</comment>
<evidence type="ECO:0000313" key="2">
    <source>
        <dbReference type="EMBL" id="PRQ56828.1"/>
    </source>
</evidence>
<name>A0A2P6SDT0_ROSCH</name>
<sequence>MDEGFMTSPGLQRRRRRFTLVSYVYLHCSMGFVRAFLVAQWLGKVSLFW</sequence>
<keyword evidence="1" id="KW-0812">Transmembrane</keyword>
<evidence type="ECO:0000313" key="3">
    <source>
        <dbReference type="Proteomes" id="UP000238479"/>
    </source>
</evidence>
<keyword evidence="1" id="KW-1133">Transmembrane helix</keyword>
<dbReference type="Proteomes" id="UP000238479">
    <property type="component" value="Chromosome 1"/>
</dbReference>